<evidence type="ECO:0000256" key="1">
    <source>
        <dbReference type="SAM" id="Phobius"/>
    </source>
</evidence>
<reference evidence="2 3" key="1">
    <citation type="submission" date="2017-08" db="EMBL/GenBank/DDBJ databases">
        <title>Pusillimonas indicus sp. nov., a member of the family Alcaligenaceae isolated from surface seawater.</title>
        <authorList>
            <person name="Li J."/>
        </authorList>
    </citation>
    <scope>NUCLEOTIDE SEQUENCE [LARGE SCALE GENOMIC DNA]</scope>
    <source>
        <strain evidence="2 3">17-4A</strain>
    </source>
</reference>
<dbReference type="RefSeq" id="WP_119441082.1">
    <property type="nucleotide sequence ID" value="NZ_CP170494.1"/>
</dbReference>
<proteinExistence type="predicted"/>
<sequence>MMGNYMFSNGMWFGHWLWMLVIAVLVVIPAWRICKRIGYPGWMGILILIPLANLILLYFIAFSNWPIDNRADG</sequence>
<comment type="caution">
    <text evidence="2">The sequence shown here is derived from an EMBL/GenBank/DDBJ whole genome shotgun (WGS) entry which is preliminary data.</text>
</comment>
<name>A0ABX9MZQ9_9BURK</name>
<dbReference type="EMBL" id="NQOU01000001">
    <property type="protein sequence ID" value="RII84303.1"/>
    <property type="molecule type" value="Genomic_DNA"/>
</dbReference>
<keyword evidence="1" id="KW-1133">Transmembrane helix</keyword>
<gene>
    <name evidence="2" type="ORF">CJO09_03560</name>
</gene>
<keyword evidence="1" id="KW-0812">Transmembrane</keyword>
<evidence type="ECO:0000313" key="2">
    <source>
        <dbReference type="EMBL" id="RII84303.1"/>
    </source>
</evidence>
<keyword evidence="3" id="KW-1185">Reference proteome</keyword>
<feature type="transmembrane region" description="Helical" evidence="1">
    <location>
        <begin position="43"/>
        <end position="67"/>
    </location>
</feature>
<evidence type="ECO:0000313" key="3">
    <source>
        <dbReference type="Proteomes" id="UP000266483"/>
    </source>
</evidence>
<keyword evidence="1" id="KW-0472">Membrane</keyword>
<evidence type="ECO:0008006" key="4">
    <source>
        <dbReference type="Google" id="ProtNLM"/>
    </source>
</evidence>
<protein>
    <recommendedName>
        <fullName evidence="4">DUF805 domain-containing protein</fullName>
    </recommendedName>
</protein>
<dbReference type="Proteomes" id="UP000266483">
    <property type="component" value="Unassembled WGS sequence"/>
</dbReference>
<feature type="transmembrane region" description="Helical" evidence="1">
    <location>
        <begin position="12"/>
        <end position="31"/>
    </location>
</feature>
<organism evidence="2 3">
    <name type="scientific">Neopusillimonas maritima</name>
    <dbReference type="NCBI Taxonomy" id="2026239"/>
    <lineage>
        <taxon>Bacteria</taxon>
        <taxon>Pseudomonadati</taxon>
        <taxon>Pseudomonadota</taxon>
        <taxon>Betaproteobacteria</taxon>
        <taxon>Burkholderiales</taxon>
        <taxon>Alcaligenaceae</taxon>
        <taxon>Neopusillimonas</taxon>
    </lineage>
</organism>
<accession>A0ABX9MZQ9</accession>